<keyword evidence="4 6" id="KW-0520">NAD</keyword>
<dbReference type="AlphaFoldDB" id="A0A1E5G5L4"/>
<dbReference type="PANTHER" id="PTHR20275:SF0">
    <property type="entry name" value="NAD KINASE"/>
    <property type="match status" value="1"/>
</dbReference>
<dbReference type="EMBL" id="MIJE01000001">
    <property type="protein sequence ID" value="OEF98453.1"/>
    <property type="molecule type" value="Genomic_DNA"/>
</dbReference>
<dbReference type="RefSeq" id="WP_069641945.1">
    <property type="nucleotide sequence ID" value="NZ_MIJE01000001.1"/>
</dbReference>
<comment type="cofactor">
    <cofactor evidence="6">
        <name>a divalent metal cation</name>
        <dbReference type="ChEBI" id="CHEBI:60240"/>
    </cofactor>
</comment>
<feature type="binding site" evidence="6">
    <location>
        <begin position="142"/>
        <end position="143"/>
    </location>
    <ligand>
        <name>NAD(+)</name>
        <dbReference type="ChEBI" id="CHEBI:57540"/>
    </ligand>
</feature>
<feature type="active site" description="Proton acceptor" evidence="6">
    <location>
        <position position="68"/>
    </location>
</feature>
<dbReference type="Gene3D" id="3.40.50.10330">
    <property type="entry name" value="Probable inorganic polyphosphate/atp-NAD kinase, domain 1"/>
    <property type="match status" value="1"/>
</dbReference>
<comment type="similarity">
    <text evidence="6">Belongs to the NAD kinase family.</text>
</comment>
<comment type="subcellular location">
    <subcellularLocation>
        <location evidence="6">Cytoplasm</location>
    </subcellularLocation>
</comment>
<evidence type="ECO:0000256" key="3">
    <source>
        <dbReference type="ARBA" id="ARBA00022857"/>
    </source>
</evidence>
<feature type="binding site" evidence="6">
    <location>
        <position position="172"/>
    </location>
    <ligand>
        <name>NAD(+)</name>
        <dbReference type="ChEBI" id="CHEBI:57540"/>
    </ligand>
</feature>
<dbReference type="GO" id="GO:0003951">
    <property type="term" value="F:NAD+ kinase activity"/>
    <property type="evidence" value="ECO:0007669"/>
    <property type="project" value="UniProtKB-UniRule"/>
</dbReference>
<keyword evidence="8" id="KW-1185">Reference proteome</keyword>
<dbReference type="PANTHER" id="PTHR20275">
    <property type="entry name" value="NAD KINASE"/>
    <property type="match status" value="1"/>
</dbReference>
<dbReference type="HAMAP" id="MF_00361">
    <property type="entry name" value="NAD_kinase"/>
    <property type="match status" value="1"/>
</dbReference>
<feature type="binding site" evidence="6">
    <location>
        <position position="153"/>
    </location>
    <ligand>
        <name>NAD(+)</name>
        <dbReference type="ChEBI" id="CHEBI:57540"/>
    </ligand>
</feature>
<dbReference type="InterPro" id="IPR002504">
    <property type="entry name" value="NADK"/>
</dbReference>
<evidence type="ECO:0000313" key="8">
    <source>
        <dbReference type="Proteomes" id="UP000094296"/>
    </source>
</evidence>
<gene>
    <name evidence="6" type="primary">nadK</name>
    <name evidence="7" type="ORF">BHF68_01905</name>
</gene>
<keyword evidence="3 6" id="KW-0521">NADP</keyword>
<feature type="binding site" evidence="6">
    <location>
        <position position="242"/>
    </location>
    <ligand>
        <name>NAD(+)</name>
        <dbReference type="ChEBI" id="CHEBI:57540"/>
    </ligand>
</feature>
<dbReference type="InterPro" id="IPR017437">
    <property type="entry name" value="ATP-NAD_kinase_PpnK-typ_C"/>
</dbReference>
<evidence type="ECO:0000256" key="5">
    <source>
        <dbReference type="ARBA" id="ARBA00047925"/>
    </source>
</evidence>
<dbReference type="GO" id="GO:0051287">
    <property type="term" value="F:NAD binding"/>
    <property type="evidence" value="ECO:0007669"/>
    <property type="project" value="UniProtKB-ARBA"/>
</dbReference>
<dbReference type="EC" id="2.7.1.23" evidence="6"/>
<keyword evidence="2 6" id="KW-0418">Kinase</keyword>
<comment type="function">
    <text evidence="6">Involved in the regulation of the intracellular balance of NAD and NADP, and is a key enzyme in the biosynthesis of NADP. Catalyzes specifically the phosphorylation on 2'-hydroxyl of the adenosine moiety of NAD to yield NADP.</text>
</comment>
<keyword evidence="6" id="KW-0963">Cytoplasm</keyword>
<evidence type="ECO:0000313" key="7">
    <source>
        <dbReference type="EMBL" id="OEF98453.1"/>
    </source>
</evidence>
<evidence type="ECO:0000256" key="6">
    <source>
        <dbReference type="HAMAP-Rule" id="MF_00361"/>
    </source>
</evidence>
<comment type="catalytic activity">
    <reaction evidence="5 6">
        <text>NAD(+) + ATP = ADP + NADP(+) + H(+)</text>
        <dbReference type="Rhea" id="RHEA:18629"/>
        <dbReference type="ChEBI" id="CHEBI:15378"/>
        <dbReference type="ChEBI" id="CHEBI:30616"/>
        <dbReference type="ChEBI" id="CHEBI:57540"/>
        <dbReference type="ChEBI" id="CHEBI:58349"/>
        <dbReference type="ChEBI" id="CHEBI:456216"/>
        <dbReference type="EC" id="2.7.1.23"/>
    </reaction>
</comment>
<dbReference type="Pfam" id="PF20143">
    <property type="entry name" value="NAD_kinase_C"/>
    <property type="match status" value="1"/>
</dbReference>
<evidence type="ECO:0000256" key="1">
    <source>
        <dbReference type="ARBA" id="ARBA00022679"/>
    </source>
</evidence>
<dbReference type="Gene3D" id="2.60.200.30">
    <property type="entry name" value="Probable inorganic polyphosphate/atp-NAD kinase, domain 2"/>
    <property type="match status" value="1"/>
</dbReference>
<feature type="binding site" evidence="6">
    <location>
        <begin position="68"/>
        <end position="69"/>
    </location>
    <ligand>
        <name>NAD(+)</name>
        <dbReference type="ChEBI" id="CHEBI:57540"/>
    </ligand>
</feature>
<dbReference type="Pfam" id="PF01513">
    <property type="entry name" value="NAD_kinase"/>
    <property type="match status" value="1"/>
</dbReference>
<comment type="caution">
    <text evidence="6">Lacks conserved residue(s) required for the propagation of feature annotation.</text>
</comment>
<name>A0A1E5G5L4_9FIRM</name>
<dbReference type="GO" id="GO:0005737">
    <property type="term" value="C:cytoplasm"/>
    <property type="evidence" value="ECO:0007669"/>
    <property type="project" value="UniProtKB-SubCell"/>
</dbReference>
<evidence type="ECO:0000256" key="2">
    <source>
        <dbReference type="ARBA" id="ARBA00022777"/>
    </source>
</evidence>
<dbReference type="Proteomes" id="UP000094296">
    <property type="component" value="Unassembled WGS sequence"/>
</dbReference>
<dbReference type="SUPFAM" id="SSF111331">
    <property type="entry name" value="NAD kinase/diacylglycerol kinase-like"/>
    <property type="match status" value="1"/>
</dbReference>
<dbReference type="GO" id="GO:0046872">
    <property type="term" value="F:metal ion binding"/>
    <property type="evidence" value="ECO:0007669"/>
    <property type="project" value="UniProtKB-UniRule"/>
</dbReference>
<proteinExistence type="inferred from homology"/>
<sequence length="282" mass="31131">MKRIGLIVNKSKPKGWIVARQLIKSLEQRGIKVVIDNIVAEQLGRSDLGISLMEIPKQVDIIFVLGGDGTLLGIARDFAAYEIPLLGINVGNMGFLSESEPEDLEITIDKIINGEYYIENRMMLQAQVVRSGQVVKDFLALNDVGIAKGAFSRMIEIIMFIEDKFLGSYKGDGLIVASPTGSTAYSLSAGGPIVVPDADLILLTPICPHSLKVRPMIISGATTIRTKLNATHNDIGLTIDGQLGFKLEVDDVIILRKSQHKTRLIRWDEHNFFEVVRQKLHN</sequence>
<dbReference type="InterPro" id="IPR016064">
    <property type="entry name" value="NAD/diacylglycerol_kinase_sf"/>
</dbReference>
<protein>
    <recommendedName>
        <fullName evidence="6">NAD kinase</fullName>
        <ecNumber evidence="6">2.7.1.23</ecNumber>
    </recommendedName>
    <alternativeName>
        <fullName evidence="6">ATP-dependent NAD kinase</fullName>
    </alternativeName>
</protein>
<comment type="caution">
    <text evidence="7">The sequence shown here is derived from an EMBL/GenBank/DDBJ whole genome shotgun (WGS) entry which is preliminary data.</text>
</comment>
<reference evidence="7 8" key="1">
    <citation type="submission" date="2016-09" db="EMBL/GenBank/DDBJ databases">
        <title>Draft genome sequence for the type strain of Desulfuribacillus alkaliarsenatis AHT28, an obligately anaerobic, sulfidogenic bacterium isolated from Russian soda lake sediments.</title>
        <authorList>
            <person name="Abin C.A."/>
            <person name="Hollibaugh J.T."/>
        </authorList>
    </citation>
    <scope>NUCLEOTIDE SEQUENCE [LARGE SCALE GENOMIC DNA]</scope>
    <source>
        <strain evidence="7 8">AHT28</strain>
    </source>
</reference>
<keyword evidence="6" id="KW-0547">Nucleotide-binding</keyword>
<feature type="binding site" evidence="6">
    <location>
        <position position="170"/>
    </location>
    <ligand>
        <name>NAD(+)</name>
        <dbReference type="ChEBI" id="CHEBI:57540"/>
    </ligand>
</feature>
<accession>A0A1E5G5L4</accession>
<keyword evidence="6" id="KW-0067">ATP-binding</keyword>
<dbReference type="OrthoDB" id="9774737at2"/>
<dbReference type="STRING" id="766136.BHF68_01905"/>
<keyword evidence="1 6" id="KW-0808">Transferase</keyword>
<dbReference type="GO" id="GO:0019674">
    <property type="term" value="P:NAD+ metabolic process"/>
    <property type="evidence" value="ECO:0007669"/>
    <property type="project" value="InterPro"/>
</dbReference>
<dbReference type="InterPro" id="IPR017438">
    <property type="entry name" value="ATP-NAD_kinase_N"/>
</dbReference>
<organism evidence="7 8">
    <name type="scientific">Desulfuribacillus alkaliarsenatis</name>
    <dbReference type="NCBI Taxonomy" id="766136"/>
    <lineage>
        <taxon>Bacteria</taxon>
        <taxon>Bacillati</taxon>
        <taxon>Bacillota</taxon>
        <taxon>Desulfuribacillia</taxon>
        <taxon>Desulfuribacillales</taxon>
        <taxon>Desulfuribacillaceae</taxon>
        <taxon>Desulfuribacillus</taxon>
    </lineage>
</organism>
<feature type="binding site" evidence="6">
    <location>
        <begin position="183"/>
        <end position="188"/>
    </location>
    <ligand>
        <name>NAD(+)</name>
        <dbReference type="ChEBI" id="CHEBI:57540"/>
    </ligand>
</feature>
<evidence type="ECO:0000256" key="4">
    <source>
        <dbReference type="ARBA" id="ARBA00023027"/>
    </source>
</evidence>
<dbReference type="GO" id="GO:0006741">
    <property type="term" value="P:NADP+ biosynthetic process"/>
    <property type="evidence" value="ECO:0007669"/>
    <property type="project" value="UniProtKB-UniRule"/>
</dbReference>
<dbReference type="GO" id="GO:0005524">
    <property type="term" value="F:ATP binding"/>
    <property type="evidence" value="ECO:0007669"/>
    <property type="project" value="UniProtKB-KW"/>
</dbReference>